<name>A0ABT0DSA9_9HYPH</name>
<dbReference type="EMBL" id="JALKCG010000011">
    <property type="protein sequence ID" value="MCK0210064.1"/>
    <property type="molecule type" value="Genomic_DNA"/>
</dbReference>
<evidence type="ECO:0000313" key="1">
    <source>
        <dbReference type="EMBL" id="MCK0210064.1"/>
    </source>
</evidence>
<comment type="caution">
    <text evidence="1">The sequence shown here is derived from an EMBL/GenBank/DDBJ whole genome shotgun (WGS) entry which is preliminary data.</text>
</comment>
<gene>
    <name evidence="1" type="ORF">MWN33_18690</name>
</gene>
<accession>A0ABT0DSA9</accession>
<sequence>MARLPGVGSVWVFPADEPASSIRKAGAGWIKATTGPLGWEFAMPTEDDGCAICIPHQLRPALHYPWCALGVPALLIALVPSVSCRALLGHRFWRLRRPWLRLMWRLRPQAMARIVHAREEKERADAAEYRRIKAEWDAAEAAREAKREAAFEAEVERRLALRLASDGA</sequence>
<reference evidence="2" key="1">
    <citation type="submission" date="2023-07" db="EMBL/GenBank/DDBJ databases">
        <title>Ancylobacter moscoviensis sp. nov., facultatively methylotrophic bacteria from activated sludge and the reclassification of Starkeya novella (Starkey 1934) Kelly et al. 2000 as Ancylobacter novellus comb. nov., Starkeya koreensis Im et al. 2006 as Ancylobacter koreensis comb.nov., Angulomicrobium tetraedrale Vasil'eva et al. 1986 as Ancylobacter tetraedralis comb. nov., Angulomicrobium amanitiforme Fritz et al. 2004 as Ancylobacter amanitiformis comb. nov. and Methylorhabdus multivorans Doronina et al. 1996 as Ancylobacter multivorans comb. nov. and emended description of the genus Ancylobacter.</title>
        <authorList>
            <person name="Doronina N."/>
            <person name="Chemodurova A."/>
            <person name="Grouzdev D."/>
            <person name="Koziaeva V."/>
            <person name="Shi W."/>
            <person name="Wu L."/>
            <person name="Kaparullina E."/>
        </authorList>
    </citation>
    <scope>NUCLEOTIDE SEQUENCE [LARGE SCALE GENOMIC DNA]</scope>
    <source>
        <strain evidence="2">Jip08</strain>
    </source>
</reference>
<organism evidence="1 2">
    <name type="scientific">Ancylobacter koreensis</name>
    <dbReference type="NCBI Taxonomy" id="266121"/>
    <lineage>
        <taxon>Bacteria</taxon>
        <taxon>Pseudomonadati</taxon>
        <taxon>Pseudomonadota</taxon>
        <taxon>Alphaproteobacteria</taxon>
        <taxon>Hyphomicrobiales</taxon>
        <taxon>Xanthobacteraceae</taxon>
        <taxon>Ancylobacter</taxon>
    </lineage>
</organism>
<evidence type="ECO:0000313" key="2">
    <source>
        <dbReference type="Proteomes" id="UP001202867"/>
    </source>
</evidence>
<proteinExistence type="predicted"/>
<dbReference type="RefSeq" id="WP_247202572.1">
    <property type="nucleotide sequence ID" value="NZ_JALKCG010000011.1"/>
</dbReference>
<keyword evidence="2" id="KW-1185">Reference proteome</keyword>
<dbReference type="Proteomes" id="UP001202867">
    <property type="component" value="Unassembled WGS sequence"/>
</dbReference>
<protein>
    <submittedName>
        <fullName evidence="1">Uncharacterized protein</fullName>
    </submittedName>
</protein>